<reference evidence="1" key="2">
    <citation type="submission" date="2018-05" db="EMBL/GenBank/DDBJ databases">
        <title>OgluRS3 (Oryza glumaepatula Reference Sequence Version 3).</title>
        <authorList>
            <person name="Zhang J."/>
            <person name="Kudrna D."/>
            <person name="Lee S."/>
            <person name="Talag J."/>
            <person name="Welchert J."/>
            <person name="Wing R.A."/>
        </authorList>
    </citation>
    <scope>NUCLEOTIDE SEQUENCE [LARGE SCALE GENOMIC DNA]</scope>
</reference>
<reference evidence="1" key="1">
    <citation type="submission" date="2015-04" db="UniProtKB">
        <authorList>
            <consortium name="EnsemblPlants"/>
        </authorList>
    </citation>
    <scope>IDENTIFICATION</scope>
</reference>
<dbReference type="Gramene" id="OGLUM03G27710.1">
    <property type="protein sequence ID" value="OGLUM03G27710.1"/>
    <property type="gene ID" value="OGLUM03G27710"/>
</dbReference>
<keyword evidence="2" id="KW-1185">Reference proteome</keyword>
<name>A0A0D9ZAV1_9ORYZ</name>
<proteinExistence type="predicted"/>
<evidence type="ECO:0000313" key="2">
    <source>
        <dbReference type="Proteomes" id="UP000026961"/>
    </source>
</evidence>
<dbReference type="EnsemblPlants" id="OGLUM03G27710.1">
    <property type="protein sequence ID" value="OGLUM03G27710.1"/>
    <property type="gene ID" value="OGLUM03G27710"/>
</dbReference>
<organism evidence="1">
    <name type="scientific">Oryza glumipatula</name>
    <dbReference type="NCBI Taxonomy" id="40148"/>
    <lineage>
        <taxon>Eukaryota</taxon>
        <taxon>Viridiplantae</taxon>
        <taxon>Streptophyta</taxon>
        <taxon>Embryophyta</taxon>
        <taxon>Tracheophyta</taxon>
        <taxon>Spermatophyta</taxon>
        <taxon>Magnoliopsida</taxon>
        <taxon>Liliopsida</taxon>
        <taxon>Poales</taxon>
        <taxon>Poaceae</taxon>
        <taxon>BOP clade</taxon>
        <taxon>Oryzoideae</taxon>
        <taxon>Oryzeae</taxon>
        <taxon>Oryzinae</taxon>
        <taxon>Oryza</taxon>
    </lineage>
</organism>
<accession>A0A0D9ZAV1</accession>
<dbReference type="AlphaFoldDB" id="A0A0D9ZAV1"/>
<sequence>MKSADRGASVRCGGCCMLPFSVVHQAGSGYVFWLRNLLGALSRMSNGGILGCRDHRGGIVFGASSLWCCRRPSGVRPCLAGVIWC</sequence>
<protein>
    <submittedName>
        <fullName evidence="1">Uncharacterized protein</fullName>
    </submittedName>
</protein>
<evidence type="ECO:0000313" key="1">
    <source>
        <dbReference type="EnsemblPlants" id="OGLUM03G27710.1"/>
    </source>
</evidence>
<dbReference type="Proteomes" id="UP000026961">
    <property type="component" value="Chromosome 3"/>
</dbReference>
<dbReference type="HOGENOM" id="CLU_192480_0_0_1"/>